<reference evidence="1 2" key="1">
    <citation type="submission" date="2019-04" db="EMBL/GenBank/DDBJ databases">
        <title>An improved genome assembly and genetic linkage map for asparagus bean, Vigna unguiculata ssp. sesquipedialis.</title>
        <authorList>
            <person name="Xia Q."/>
            <person name="Zhang R."/>
            <person name="Dong Y."/>
        </authorList>
    </citation>
    <scope>NUCLEOTIDE SEQUENCE [LARGE SCALE GENOMIC DNA]</scope>
    <source>
        <tissue evidence="1">Leaf</tissue>
    </source>
</reference>
<dbReference type="Proteomes" id="UP000501690">
    <property type="component" value="Linkage Group LG6"/>
</dbReference>
<accession>A0A4D6M8S6</accession>
<evidence type="ECO:0000313" key="1">
    <source>
        <dbReference type="EMBL" id="QCD96908.1"/>
    </source>
</evidence>
<organism evidence="1 2">
    <name type="scientific">Vigna unguiculata</name>
    <name type="common">Cowpea</name>
    <dbReference type="NCBI Taxonomy" id="3917"/>
    <lineage>
        <taxon>Eukaryota</taxon>
        <taxon>Viridiplantae</taxon>
        <taxon>Streptophyta</taxon>
        <taxon>Embryophyta</taxon>
        <taxon>Tracheophyta</taxon>
        <taxon>Spermatophyta</taxon>
        <taxon>Magnoliopsida</taxon>
        <taxon>eudicotyledons</taxon>
        <taxon>Gunneridae</taxon>
        <taxon>Pentapetalae</taxon>
        <taxon>rosids</taxon>
        <taxon>fabids</taxon>
        <taxon>Fabales</taxon>
        <taxon>Fabaceae</taxon>
        <taxon>Papilionoideae</taxon>
        <taxon>50 kb inversion clade</taxon>
        <taxon>NPAAA clade</taxon>
        <taxon>indigoferoid/millettioid clade</taxon>
        <taxon>Phaseoleae</taxon>
        <taxon>Vigna</taxon>
    </lineage>
</organism>
<protein>
    <submittedName>
        <fullName evidence="1">Uncharacterized protein</fullName>
    </submittedName>
</protein>
<name>A0A4D6M8S6_VIGUN</name>
<dbReference type="EMBL" id="CP039350">
    <property type="protein sequence ID" value="QCD96908.1"/>
    <property type="molecule type" value="Genomic_DNA"/>
</dbReference>
<dbReference type="AlphaFoldDB" id="A0A4D6M8S6"/>
<proteinExistence type="predicted"/>
<sequence length="135" mass="15390">MVPGTWRLEASTRRSTTEFRLVALEQRQLRTVSLELWLGIEGKHVAFLELWLRMTSFELWLGMADEHEHSLSCGSDWRVLPVCGKKGDLEVTIQRCRPWITWWWPCAHPICLCLTMIMGADDVTGGVGETYIGAG</sequence>
<keyword evidence="2" id="KW-1185">Reference proteome</keyword>
<evidence type="ECO:0000313" key="2">
    <source>
        <dbReference type="Proteomes" id="UP000501690"/>
    </source>
</evidence>
<gene>
    <name evidence="1" type="ORF">DEO72_LG6g1618</name>
</gene>